<keyword evidence="3" id="KW-1185">Reference proteome</keyword>
<evidence type="ECO:0000313" key="2">
    <source>
        <dbReference type="EMBL" id="NSX53983.1"/>
    </source>
</evidence>
<proteinExistence type="predicted"/>
<dbReference type="SUPFAM" id="SSF52218">
    <property type="entry name" value="Flavoproteins"/>
    <property type="match status" value="1"/>
</dbReference>
<accession>A0ABX2IUW5</accession>
<dbReference type="InterPro" id="IPR050712">
    <property type="entry name" value="NAD(P)H-dep_reductase"/>
</dbReference>
<dbReference type="PANTHER" id="PTHR30543">
    <property type="entry name" value="CHROMATE REDUCTASE"/>
    <property type="match status" value="1"/>
</dbReference>
<dbReference type="PANTHER" id="PTHR30543:SF21">
    <property type="entry name" value="NAD(P)H-DEPENDENT FMN REDUCTASE LOT6"/>
    <property type="match status" value="1"/>
</dbReference>
<dbReference type="EMBL" id="JABUFE010000002">
    <property type="protein sequence ID" value="NSX53983.1"/>
    <property type="molecule type" value="Genomic_DNA"/>
</dbReference>
<dbReference type="Proteomes" id="UP000777935">
    <property type="component" value="Unassembled WGS sequence"/>
</dbReference>
<comment type="caution">
    <text evidence="2">The sequence shown here is derived from an EMBL/GenBank/DDBJ whole genome shotgun (WGS) entry which is preliminary data.</text>
</comment>
<dbReference type="Pfam" id="PF03358">
    <property type="entry name" value="FMN_red"/>
    <property type="match status" value="1"/>
</dbReference>
<feature type="domain" description="NADPH-dependent FMN reductase-like" evidence="1">
    <location>
        <begin position="1"/>
        <end position="145"/>
    </location>
</feature>
<dbReference type="RefSeq" id="WP_174135548.1">
    <property type="nucleotide sequence ID" value="NZ_JABUFE010000002.1"/>
</dbReference>
<evidence type="ECO:0000259" key="1">
    <source>
        <dbReference type="Pfam" id="PF03358"/>
    </source>
</evidence>
<evidence type="ECO:0000313" key="3">
    <source>
        <dbReference type="Proteomes" id="UP000777935"/>
    </source>
</evidence>
<dbReference type="InterPro" id="IPR005025">
    <property type="entry name" value="FMN_Rdtase-like_dom"/>
</dbReference>
<protein>
    <submittedName>
        <fullName evidence="2">NAD(P)H-dependent oxidoreductase</fullName>
    </submittedName>
</protein>
<dbReference type="Gene3D" id="3.40.50.360">
    <property type="match status" value="1"/>
</dbReference>
<organism evidence="2 3">
    <name type="scientific">Parasulfitobacter algicola</name>
    <dbReference type="NCBI Taxonomy" id="2614809"/>
    <lineage>
        <taxon>Bacteria</taxon>
        <taxon>Pseudomonadati</taxon>
        <taxon>Pseudomonadota</taxon>
        <taxon>Alphaproteobacteria</taxon>
        <taxon>Rhodobacterales</taxon>
        <taxon>Roseobacteraceae</taxon>
        <taxon>Parasulfitobacter</taxon>
    </lineage>
</organism>
<reference evidence="2 3" key="1">
    <citation type="submission" date="2020-06" db="EMBL/GenBank/DDBJ databases">
        <title>Sulfitobacter algicola sp. nov., isolated from green algae.</title>
        <authorList>
            <person name="Wang C."/>
        </authorList>
    </citation>
    <scope>NUCLEOTIDE SEQUENCE [LARGE SCALE GENOMIC DNA]</scope>
    <source>
        <strain evidence="2 3">1151</strain>
    </source>
</reference>
<dbReference type="InterPro" id="IPR029039">
    <property type="entry name" value="Flavoprotein-like_sf"/>
</dbReference>
<gene>
    <name evidence="2" type="ORF">HRQ87_04120</name>
</gene>
<name>A0ABX2IUW5_9RHOB</name>
<sequence>MHLLGISGSLRKASTNTLLIHEAARYFEPAQFTQGNLRFPLYDGDLEEEKGIPTEVQTLADQIAEADAVVIATPEYNKAPSGVLKNALDWVSRTEGNVWGDKPVAIMSATAGRAGGERAQFALRLMMMPFATHLLQTPEVLVAASHKEFDDDGRLKGEMYQDLLGKLMNNLKAAAKSK</sequence>